<protein>
    <recommendedName>
        <fullName evidence="2">Peptidase C39-like domain-containing protein</fullName>
    </recommendedName>
</protein>
<proteinExistence type="predicted"/>
<evidence type="ECO:0000313" key="3">
    <source>
        <dbReference type="EMBL" id="CAA9240632.1"/>
    </source>
</evidence>
<keyword evidence="1" id="KW-1133">Transmembrane helix</keyword>
<dbReference type="EMBL" id="CADCTA010000065">
    <property type="protein sequence ID" value="CAA9240632.1"/>
    <property type="molecule type" value="Genomic_DNA"/>
</dbReference>
<feature type="transmembrane region" description="Helical" evidence="1">
    <location>
        <begin position="7"/>
        <end position="28"/>
    </location>
</feature>
<dbReference type="Gene3D" id="3.90.70.10">
    <property type="entry name" value="Cysteine proteinases"/>
    <property type="match status" value="1"/>
</dbReference>
<keyword evidence="1" id="KW-0812">Transmembrane</keyword>
<evidence type="ECO:0000259" key="2">
    <source>
        <dbReference type="Pfam" id="PF13529"/>
    </source>
</evidence>
<keyword evidence="1" id="KW-0472">Membrane</keyword>
<organism evidence="3">
    <name type="scientific">uncultured Chthoniobacterales bacterium</name>
    <dbReference type="NCBI Taxonomy" id="1836801"/>
    <lineage>
        <taxon>Bacteria</taxon>
        <taxon>Pseudomonadati</taxon>
        <taxon>Verrucomicrobiota</taxon>
        <taxon>Spartobacteria</taxon>
        <taxon>Chthoniobacterales</taxon>
        <taxon>environmental samples</taxon>
    </lineage>
</organism>
<accession>A0A6J4I3W6</accession>
<dbReference type="InterPro" id="IPR039564">
    <property type="entry name" value="Peptidase_C39-like"/>
</dbReference>
<evidence type="ECO:0000256" key="1">
    <source>
        <dbReference type="SAM" id="Phobius"/>
    </source>
</evidence>
<name>A0A6J4I3W6_9BACT</name>
<dbReference type="Pfam" id="PF13529">
    <property type="entry name" value="Peptidase_C39_2"/>
    <property type="match status" value="1"/>
</dbReference>
<gene>
    <name evidence="3" type="ORF">AVDCRST_MAG42-1687</name>
</gene>
<dbReference type="AlphaFoldDB" id="A0A6J4I3W6"/>
<sequence length="217" mass="24257">MDALKRLFLILIVVVLATCAGGYGYWAWKRPLPPSGGLYYFNRTELPVPSLRQGDERWRADPIGGVPENGTLGSVGCAVAAAAMVFQAYGIDTDPQQLNWFLTDKGGYTERGWLYWERAAWWAPDRVRHVYEDLPSYQLIDANLARGNPVIVRVRYSSGVTHFVVIAGKDGFDYLVRDPGAGAAKGYYPLRELGSDIEALRFYEPLRNAKPPLTAQR</sequence>
<feature type="domain" description="Peptidase C39-like" evidence="2">
    <location>
        <begin position="47"/>
        <end position="179"/>
    </location>
</feature>
<reference evidence="3" key="1">
    <citation type="submission" date="2020-02" db="EMBL/GenBank/DDBJ databases">
        <authorList>
            <person name="Meier V. D."/>
        </authorList>
    </citation>
    <scope>NUCLEOTIDE SEQUENCE</scope>
    <source>
        <strain evidence="3">AVDCRST_MAG42</strain>
    </source>
</reference>